<proteinExistence type="predicted"/>
<gene>
    <name evidence="1" type="ORF">C798_18235</name>
</gene>
<dbReference type="InterPro" id="IPR018755">
    <property type="entry name" value="Phage_Mu_Gp48"/>
</dbReference>
<protein>
    <submittedName>
        <fullName evidence="1">DUF2313 domain-containing protein</fullName>
    </submittedName>
</protein>
<accession>A0A6M3ZTX4</accession>
<dbReference type="Pfam" id="PF10076">
    <property type="entry name" value="Phage_Mu_Gp48"/>
    <property type="match status" value="1"/>
</dbReference>
<sequence>MAMSEANYLEQMRQLLPPGPAWDREFYGGEVDQVLQGLAPEFARIDQRDDALLAEIFPPTMRELVPDWETVMGLPDECLPDDPSFEQRKAAVLRRHVAQGGQSLSYFVGLARELGYLDATAFEWRAPRFGRSRFGKARFGTWAAQFIWTIKLGRRHAGGRRFGVAVWGERFGANPNEAVECVIKRWVPPFTVVFFEYE</sequence>
<evidence type="ECO:0000313" key="2">
    <source>
        <dbReference type="Proteomes" id="UP000501648"/>
    </source>
</evidence>
<dbReference type="AlphaFoldDB" id="A0A6M3ZTX4"/>
<dbReference type="Proteomes" id="UP000501648">
    <property type="component" value="Chromosome"/>
</dbReference>
<reference evidence="1 2" key="1">
    <citation type="journal article" date="2012" name="J. Bacteriol.">
        <title>Genome sequence of the pathogenic Herbaspirillum seropedicae strain Os34, isolated from rice roots.</title>
        <authorList>
            <person name="Ye W."/>
            <person name="Ye S."/>
            <person name="Liu J."/>
            <person name="Chang S."/>
            <person name="Chen M."/>
            <person name="Zhu B."/>
            <person name="Guo L."/>
            <person name="An Q."/>
        </authorList>
    </citation>
    <scope>NUCLEOTIDE SEQUENCE [LARGE SCALE GENOMIC DNA]</scope>
    <source>
        <strain evidence="1 2">Os34</strain>
    </source>
</reference>
<organism evidence="1 2">
    <name type="scientific">Herbaspirillum rubrisubalbicans Os34</name>
    <dbReference type="NCBI Taxonomy" id="1235827"/>
    <lineage>
        <taxon>Bacteria</taxon>
        <taxon>Pseudomonadati</taxon>
        <taxon>Pseudomonadota</taxon>
        <taxon>Betaproteobacteria</taxon>
        <taxon>Burkholderiales</taxon>
        <taxon>Oxalobacteraceae</taxon>
        <taxon>Herbaspirillum</taxon>
    </lineage>
</organism>
<name>A0A6M3ZTX4_9BURK</name>
<dbReference type="EMBL" id="CP008956">
    <property type="protein sequence ID" value="QJQ02099.1"/>
    <property type="molecule type" value="Genomic_DNA"/>
</dbReference>
<dbReference type="RefSeq" id="WP_017454738.1">
    <property type="nucleotide sequence ID" value="NZ_CP008956.1"/>
</dbReference>
<evidence type="ECO:0000313" key="1">
    <source>
        <dbReference type="EMBL" id="QJQ02099.1"/>
    </source>
</evidence>